<dbReference type="AlphaFoldDB" id="A0A016T5V8"/>
<evidence type="ECO:0000313" key="2">
    <source>
        <dbReference type="Proteomes" id="UP000024635"/>
    </source>
</evidence>
<sequence length="89" mass="10269">MPRSATTEGREYYWNAKKCSRKQVDFTSEKVCAAPRLGRDIEASSDARFLGNTGRFAPSNSLQDFQIALETRPKFLSKVRLFLNLERFF</sequence>
<gene>
    <name evidence="1" type="primary">Acey_s0134.g1845</name>
    <name evidence="1" type="ORF">Y032_0134g1845</name>
</gene>
<dbReference type="EMBL" id="JARK01001470">
    <property type="protein sequence ID" value="EYB98090.1"/>
    <property type="molecule type" value="Genomic_DNA"/>
</dbReference>
<reference evidence="2" key="1">
    <citation type="journal article" date="2015" name="Nat. Genet.">
        <title>The genome and transcriptome of the zoonotic hookworm Ancylostoma ceylanicum identify infection-specific gene families.</title>
        <authorList>
            <person name="Schwarz E.M."/>
            <person name="Hu Y."/>
            <person name="Antoshechkin I."/>
            <person name="Miller M.M."/>
            <person name="Sternberg P.W."/>
            <person name="Aroian R.V."/>
        </authorList>
    </citation>
    <scope>NUCLEOTIDE SEQUENCE</scope>
    <source>
        <strain evidence="2">HY135</strain>
    </source>
</reference>
<proteinExistence type="predicted"/>
<protein>
    <submittedName>
        <fullName evidence="1">Uncharacterized protein</fullName>
    </submittedName>
</protein>
<evidence type="ECO:0000313" key="1">
    <source>
        <dbReference type="EMBL" id="EYB98090.1"/>
    </source>
</evidence>
<name>A0A016T5V8_9BILA</name>
<keyword evidence="2" id="KW-1185">Reference proteome</keyword>
<organism evidence="1 2">
    <name type="scientific">Ancylostoma ceylanicum</name>
    <dbReference type="NCBI Taxonomy" id="53326"/>
    <lineage>
        <taxon>Eukaryota</taxon>
        <taxon>Metazoa</taxon>
        <taxon>Ecdysozoa</taxon>
        <taxon>Nematoda</taxon>
        <taxon>Chromadorea</taxon>
        <taxon>Rhabditida</taxon>
        <taxon>Rhabditina</taxon>
        <taxon>Rhabditomorpha</taxon>
        <taxon>Strongyloidea</taxon>
        <taxon>Ancylostomatidae</taxon>
        <taxon>Ancylostomatinae</taxon>
        <taxon>Ancylostoma</taxon>
    </lineage>
</organism>
<comment type="caution">
    <text evidence="1">The sequence shown here is derived from an EMBL/GenBank/DDBJ whole genome shotgun (WGS) entry which is preliminary data.</text>
</comment>
<dbReference type="Proteomes" id="UP000024635">
    <property type="component" value="Unassembled WGS sequence"/>
</dbReference>
<accession>A0A016T5V8</accession>